<dbReference type="GO" id="GO:0005770">
    <property type="term" value="C:late endosome"/>
    <property type="evidence" value="ECO:0007669"/>
    <property type="project" value="TreeGrafter"/>
</dbReference>
<dbReference type="GO" id="GO:0008333">
    <property type="term" value="P:endosome to lysosome transport"/>
    <property type="evidence" value="ECO:0007669"/>
    <property type="project" value="TreeGrafter"/>
</dbReference>
<dbReference type="GO" id="GO:0016020">
    <property type="term" value="C:membrane"/>
    <property type="evidence" value="ECO:0007669"/>
    <property type="project" value="UniProtKB-SubCell"/>
</dbReference>
<name>A0AA88KK09_NAELO</name>
<protein>
    <recommendedName>
        <fullName evidence="6">Ras-related protein Rab</fullName>
    </recommendedName>
</protein>
<dbReference type="PROSITE" id="PS51421">
    <property type="entry name" value="RAS"/>
    <property type="match status" value="1"/>
</dbReference>
<dbReference type="InterPro" id="IPR005225">
    <property type="entry name" value="Small_GTP-bd"/>
</dbReference>
<evidence type="ECO:0000256" key="4">
    <source>
        <dbReference type="ARBA" id="ARBA00023288"/>
    </source>
</evidence>
<proteinExistence type="inferred from homology"/>
<dbReference type="GO" id="GO:0090385">
    <property type="term" value="P:phagosome-lysosome fusion"/>
    <property type="evidence" value="ECO:0007669"/>
    <property type="project" value="TreeGrafter"/>
</dbReference>
<dbReference type="AlphaFoldDB" id="A0AA88KK09"/>
<dbReference type="CDD" id="cd04107">
    <property type="entry name" value="Rab32_Rab38"/>
    <property type="match status" value="1"/>
</dbReference>
<keyword evidence="2 6" id="KW-0547">Nucleotide-binding</keyword>
<dbReference type="InterPro" id="IPR001806">
    <property type="entry name" value="Small_GTPase"/>
</dbReference>
<comment type="subcellular location">
    <subcellularLocation>
        <location evidence="6">Membrane</location>
        <topology evidence="6">Lipid-anchor</topology>
    </subcellularLocation>
</comment>
<dbReference type="GeneID" id="68101719"/>
<dbReference type="PANTHER" id="PTHR47981:SF39">
    <property type="entry name" value="RAS-RELATED PROTEIN RAB"/>
    <property type="match status" value="1"/>
</dbReference>
<keyword evidence="4 6" id="KW-0449">Lipoprotein</keyword>
<evidence type="ECO:0000256" key="5">
    <source>
        <dbReference type="ARBA" id="ARBA00023289"/>
    </source>
</evidence>
<evidence type="ECO:0000256" key="1">
    <source>
        <dbReference type="ARBA" id="ARBA00006270"/>
    </source>
</evidence>
<gene>
    <name evidence="8" type="ORF">C9374_009265</name>
</gene>
<evidence type="ECO:0000256" key="6">
    <source>
        <dbReference type="RuleBase" id="RU367128"/>
    </source>
</evidence>
<reference evidence="8 9" key="1">
    <citation type="journal article" date="2018" name="BMC Genomics">
        <title>The genome of Naegleria lovaniensis, the basis for a comparative approach to unravel pathogenicity factors of the human pathogenic amoeba N. fowleri.</title>
        <authorList>
            <person name="Liechti N."/>
            <person name="Schurch N."/>
            <person name="Bruggmann R."/>
            <person name="Wittwer M."/>
        </authorList>
    </citation>
    <scope>NUCLEOTIDE SEQUENCE [LARGE SCALE GENOMIC DNA]</scope>
    <source>
        <strain evidence="8 9">ATCC 30569</strain>
    </source>
</reference>
<dbReference type="GO" id="GO:0005525">
    <property type="term" value="F:GTP binding"/>
    <property type="evidence" value="ECO:0007669"/>
    <property type="project" value="UniProtKB-UniRule"/>
</dbReference>
<keyword evidence="6" id="KW-0472">Membrane</keyword>
<dbReference type="SUPFAM" id="SSF52540">
    <property type="entry name" value="P-loop containing nucleoside triphosphate hydrolases"/>
    <property type="match status" value="1"/>
</dbReference>
<dbReference type="InterPro" id="IPR030697">
    <property type="entry name" value="Rab29/Rab38/Rab32"/>
</dbReference>
<evidence type="ECO:0000313" key="8">
    <source>
        <dbReference type="EMBL" id="KAG2377354.1"/>
    </source>
</evidence>
<dbReference type="GO" id="GO:0005802">
    <property type="term" value="C:trans-Golgi network"/>
    <property type="evidence" value="ECO:0007669"/>
    <property type="project" value="UniProtKB-UniRule"/>
</dbReference>
<dbReference type="Gene3D" id="3.40.50.300">
    <property type="entry name" value="P-loop containing nucleotide triphosphate hydrolases"/>
    <property type="match status" value="1"/>
</dbReference>
<accession>A0AA88KK09</accession>
<comment type="function">
    <text evidence="6">The small GTPases Rab are key regulators in vesicle trafficking.</text>
</comment>
<dbReference type="SMART" id="SM00175">
    <property type="entry name" value="RAB"/>
    <property type="match status" value="1"/>
</dbReference>
<dbReference type="Proteomes" id="UP000816034">
    <property type="component" value="Unassembled WGS sequence"/>
</dbReference>
<comment type="similarity">
    <text evidence="1 6">Belongs to the small GTPase superfamily. Rab family.</text>
</comment>
<dbReference type="SMART" id="SM00173">
    <property type="entry name" value="RAS"/>
    <property type="match status" value="1"/>
</dbReference>
<dbReference type="GO" id="GO:0005764">
    <property type="term" value="C:lysosome"/>
    <property type="evidence" value="ECO:0007669"/>
    <property type="project" value="TreeGrafter"/>
</dbReference>
<keyword evidence="5 6" id="KW-0636">Prenylation</keyword>
<dbReference type="EMBL" id="PYSW02000038">
    <property type="protein sequence ID" value="KAG2377354.1"/>
    <property type="molecule type" value="Genomic_DNA"/>
</dbReference>
<feature type="region of interest" description="Disordered" evidence="7">
    <location>
        <begin position="275"/>
        <end position="309"/>
    </location>
</feature>
<comment type="caution">
    <text evidence="8">The sequence shown here is derived from an EMBL/GenBank/DDBJ whole genome shotgun (WGS) entry which is preliminary data.</text>
</comment>
<evidence type="ECO:0000256" key="3">
    <source>
        <dbReference type="ARBA" id="ARBA00023134"/>
    </source>
</evidence>
<dbReference type="PROSITE" id="PS51419">
    <property type="entry name" value="RAB"/>
    <property type="match status" value="1"/>
</dbReference>
<evidence type="ECO:0000256" key="7">
    <source>
        <dbReference type="SAM" id="MobiDB-lite"/>
    </source>
</evidence>
<keyword evidence="3 6" id="KW-0342">GTP-binding</keyword>
<dbReference type="InterPro" id="IPR027417">
    <property type="entry name" value="P-loop_NTPase"/>
</dbReference>
<feature type="compositionally biased region" description="Basic and acidic residues" evidence="7">
    <location>
        <begin position="290"/>
        <end position="303"/>
    </location>
</feature>
<dbReference type="Pfam" id="PF00071">
    <property type="entry name" value="Ras"/>
    <property type="match status" value="1"/>
</dbReference>
<dbReference type="GO" id="GO:0003924">
    <property type="term" value="F:GTPase activity"/>
    <property type="evidence" value="ECO:0007669"/>
    <property type="project" value="UniProtKB-UniRule"/>
</dbReference>
<dbReference type="FunFam" id="3.40.50.300:FF:002133">
    <property type="entry name" value="Ras family protein"/>
    <property type="match status" value="1"/>
</dbReference>
<organism evidence="8 9">
    <name type="scientific">Naegleria lovaniensis</name>
    <name type="common">Amoeba</name>
    <dbReference type="NCBI Taxonomy" id="51637"/>
    <lineage>
        <taxon>Eukaryota</taxon>
        <taxon>Discoba</taxon>
        <taxon>Heterolobosea</taxon>
        <taxon>Tetramitia</taxon>
        <taxon>Eutetramitia</taxon>
        <taxon>Vahlkampfiidae</taxon>
        <taxon>Naegleria</taxon>
    </lineage>
</organism>
<dbReference type="SMART" id="SM00176">
    <property type="entry name" value="RAN"/>
    <property type="match status" value="1"/>
</dbReference>
<sequence length="309" mass="34706">MKKSFVFIKKFTEFCVEGSIIGAFLNHNRIAQAKNMDDDDILNYSNHVDDGHSNQLDSSIVSSAQASSSSGSDQPSNKTNNHLYKVLVVGDYAVGKTSLIRRYCTGEFTSNYRITIGVDFCLKHIDWNENTSVSLQLWDIAGHERFGAMTRVYYKYAIAAVVCFDISRPSTLDNVKKWRDDINSKVVLPDGVTPIPMILLANKCDLPEITIDKTKMNKFAKENGFIAWFETSARKNINIDSSFHFLVSHIMKITKNMSLQSQGQNQLGDHKKTELNVVGTSDSSSNSFDKSYKKEEGKEDTSKKGPCCY</sequence>
<dbReference type="PANTHER" id="PTHR47981">
    <property type="entry name" value="RAB FAMILY"/>
    <property type="match status" value="1"/>
</dbReference>
<dbReference type="RefSeq" id="XP_044544616.1">
    <property type="nucleotide sequence ID" value="XM_044699433.1"/>
</dbReference>
<dbReference type="GO" id="GO:0045335">
    <property type="term" value="C:phagocytic vesicle"/>
    <property type="evidence" value="ECO:0007669"/>
    <property type="project" value="TreeGrafter"/>
</dbReference>
<dbReference type="NCBIfam" id="TIGR00231">
    <property type="entry name" value="small_GTP"/>
    <property type="match status" value="1"/>
</dbReference>
<keyword evidence="9" id="KW-1185">Reference proteome</keyword>
<evidence type="ECO:0000256" key="2">
    <source>
        <dbReference type="ARBA" id="ARBA00022741"/>
    </source>
</evidence>
<dbReference type="PRINTS" id="PR00449">
    <property type="entry name" value="RASTRNSFRMNG"/>
</dbReference>
<dbReference type="PROSITE" id="PS51420">
    <property type="entry name" value="RHO"/>
    <property type="match status" value="1"/>
</dbReference>
<dbReference type="SMART" id="SM00174">
    <property type="entry name" value="RHO"/>
    <property type="match status" value="1"/>
</dbReference>
<evidence type="ECO:0000313" key="9">
    <source>
        <dbReference type="Proteomes" id="UP000816034"/>
    </source>
</evidence>